<evidence type="ECO:0000259" key="8">
    <source>
        <dbReference type="PROSITE" id="PS50928"/>
    </source>
</evidence>
<keyword evidence="6 7" id="KW-0472">Membrane</keyword>
<feature type="transmembrane region" description="Helical" evidence="7">
    <location>
        <begin position="247"/>
        <end position="267"/>
    </location>
</feature>
<dbReference type="Gene3D" id="1.10.3720.10">
    <property type="entry name" value="MetI-like"/>
    <property type="match status" value="1"/>
</dbReference>
<dbReference type="STRING" id="203124.Tery_0367"/>
<keyword evidence="5 7" id="KW-1133">Transmembrane helix</keyword>
<dbReference type="InterPro" id="IPR005769">
    <property type="entry name" value="PhnE/PtxC"/>
</dbReference>
<evidence type="ECO:0000256" key="5">
    <source>
        <dbReference type="ARBA" id="ARBA00022989"/>
    </source>
</evidence>
<dbReference type="RefSeq" id="WP_011610232.1">
    <property type="nucleotide sequence ID" value="NC_008312.1"/>
</dbReference>
<dbReference type="NCBIfam" id="TIGR01097">
    <property type="entry name" value="PhnE"/>
    <property type="match status" value="1"/>
</dbReference>
<dbReference type="TCDB" id="3.A.1.9.3">
    <property type="family name" value="the atp-binding cassette (abc) superfamily"/>
</dbReference>
<dbReference type="InterPro" id="IPR035906">
    <property type="entry name" value="MetI-like_sf"/>
</dbReference>
<dbReference type="EMBL" id="CP000393">
    <property type="protein sequence ID" value="ABG49836.1"/>
    <property type="molecule type" value="Genomic_DNA"/>
</dbReference>
<keyword evidence="2 7" id="KW-0813">Transport</keyword>
<sequence>MKVTPKITPNKFDTLLRQQQRSWYIFLTKTLILLGIILVSFGTVGLLDGQRLSEGIPDLIGMVGEMLPPDFSRALDWIKPLIDTIAMSIAGTGMAIALSIPLSLGAARNTTPHPVVYFLSRMILNIARAIPELILGIIFVAAVGFGTLPGVLALGFHSIGMVGKFLAEAIEHTDNSPIEAAKSAGANHLQIIFHGIFPQIFPQIADLTFYRWEYNFRASMVLGAVGAGGIGFEIIGALRLLKYEEVSALLLVVLIMVTLVDSLSNYLRQKFI</sequence>
<dbReference type="CDD" id="cd06261">
    <property type="entry name" value="TM_PBP2"/>
    <property type="match status" value="1"/>
</dbReference>
<dbReference type="AlphaFoldDB" id="Q119I8"/>
<dbReference type="GO" id="GO:0005886">
    <property type="term" value="C:plasma membrane"/>
    <property type="evidence" value="ECO:0007669"/>
    <property type="project" value="UniProtKB-SubCell"/>
</dbReference>
<keyword evidence="3" id="KW-1003">Cell membrane</keyword>
<dbReference type="eggNOG" id="COG3639">
    <property type="taxonomic scope" value="Bacteria"/>
</dbReference>
<evidence type="ECO:0000313" key="9">
    <source>
        <dbReference type="EMBL" id="ABG49836.1"/>
    </source>
</evidence>
<evidence type="ECO:0000256" key="6">
    <source>
        <dbReference type="ARBA" id="ARBA00023136"/>
    </source>
</evidence>
<accession>Q119I8</accession>
<gene>
    <name evidence="9" type="ordered locus">Tery_0367</name>
</gene>
<name>Q119I8_TRIEI</name>
<feature type="transmembrane region" description="Helical" evidence="7">
    <location>
        <begin position="220"/>
        <end position="241"/>
    </location>
</feature>
<keyword evidence="4 7" id="KW-0812">Transmembrane</keyword>
<dbReference type="PROSITE" id="PS50928">
    <property type="entry name" value="ABC_TM1"/>
    <property type="match status" value="1"/>
</dbReference>
<feature type="domain" description="ABC transmembrane type-1" evidence="8">
    <location>
        <begin position="81"/>
        <end position="264"/>
    </location>
</feature>
<proteinExistence type="inferred from homology"/>
<feature type="transmembrane region" description="Helical" evidence="7">
    <location>
        <begin position="133"/>
        <end position="156"/>
    </location>
</feature>
<reference evidence="9" key="1">
    <citation type="submission" date="2006-06" db="EMBL/GenBank/DDBJ databases">
        <title>Complete sequence of Trichodesmium erythraeum IMS101.</title>
        <authorList>
            <consortium name="US DOE Joint Genome Institute"/>
            <person name="Copeland A."/>
            <person name="Lucas S."/>
            <person name="Lapidus A."/>
            <person name="Barry K."/>
            <person name="Detter J.C."/>
            <person name="Glavina del Rio T."/>
            <person name="Hammon N."/>
            <person name="Israni S."/>
            <person name="Dalin E."/>
            <person name="Tice H."/>
            <person name="Pitluck S."/>
            <person name="Kiss H."/>
            <person name="Munk A.C."/>
            <person name="Brettin T."/>
            <person name="Bruce D."/>
            <person name="Han C."/>
            <person name="Tapia R."/>
            <person name="Gilna P."/>
            <person name="Schmutz J."/>
            <person name="Larimer F."/>
            <person name="Land M."/>
            <person name="Hauser L."/>
            <person name="Kyrpides N."/>
            <person name="Kim E."/>
            <person name="Richardson P."/>
        </authorList>
    </citation>
    <scope>NUCLEOTIDE SEQUENCE [LARGE SCALE GENOMIC DNA]</scope>
    <source>
        <strain evidence="9">IMS101</strain>
    </source>
</reference>
<dbReference type="InterPro" id="IPR000515">
    <property type="entry name" value="MetI-like"/>
</dbReference>
<organism evidence="9">
    <name type="scientific">Trichodesmium erythraeum (strain IMS101)</name>
    <dbReference type="NCBI Taxonomy" id="203124"/>
    <lineage>
        <taxon>Bacteria</taxon>
        <taxon>Bacillati</taxon>
        <taxon>Cyanobacteriota</taxon>
        <taxon>Cyanophyceae</taxon>
        <taxon>Oscillatoriophycideae</taxon>
        <taxon>Oscillatoriales</taxon>
        <taxon>Microcoleaceae</taxon>
        <taxon>Trichodesmium</taxon>
    </lineage>
</organism>
<comment type="similarity">
    <text evidence="7">Belongs to the binding-protein-dependent transport system permease family.</text>
</comment>
<dbReference type="HOGENOM" id="CLU_064254_1_1_3"/>
<dbReference type="KEGG" id="ter:Tery_0367"/>
<dbReference type="GO" id="GO:0015416">
    <property type="term" value="F:ABC-type phosphonate transporter activity"/>
    <property type="evidence" value="ECO:0007669"/>
    <property type="project" value="InterPro"/>
</dbReference>
<protein>
    <submittedName>
        <fullName evidence="9">Phosphonate ABC transporter, inner membrane subunit</fullName>
    </submittedName>
</protein>
<evidence type="ECO:0000256" key="7">
    <source>
        <dbReference type="RuleBase" id="RU363032"/>
    </source>
</evidence>
<evidence type="ECO:0000256" key="1">
    <source>
        <dbReference type="ARBA" id="ARBA00004651"/>
    </source>
</evidence>
<evidence type="ECO:0000256" key="2">
    <source>
        <dbReference type="ARBA" id="ARBA00022448"/>
    </source>
</evidence>
<evidence type="ECO:0000256" key="3">
    <source>
        <dbReference type="ARBA" id="ARBA00022475"/>
    </source>
</evidence>
<dbReference type="PANTHER" id="PTHR30043">
    <property type="entry name" value="PHOSPHONATES TRANSPORT SYSTEM PERMEASE PROTEIN"/>
    <property type="match status" value="1"/>
</dbReference>
<feature type="transmembrane region" description="Helical" evidence="7">
    <location>
        <begin position="81"/>
        <end position="104"/>
    </location>
</feature>
<dbReference type="PANTHER" id="PTHR30043:SF1">
    <property type="entry name" value="ABC TRANSPORT SYSTEM PERMEASE PROTEIN P69"/>
    <property type="match status" value="1"/>
</dbReference>
<feature type="transmembrane region" description="Helical" evidence="7">
    <location>
        <begin position="23"/>
        <end position="47"/>
    </location>
</feature>
<dbReference type="OrthoDB" id="8557224at2"/>
<evidence type="ECO:0000256" key="4">
    <source>
        <dbReference type="ARBA" id="ARBA00022692"/>
    </source>
</evidence>
<dbReference type="SUPFAM" id="SSF161098">
    <property type="entry name" value="MetI-like"/>
    <property type="match status" value="1"/>
</dbReference>
<dbReference type="Pfam" id="PF00528">
    <property type="entry name" value="BPD_transp_1"/>
    <property type="match status" value="1"/>
</dbReference>
<comment type="subcellular location">
    <subcellularLocation>
        <location evidence="1 7">Cell membrane</location>
        <topology evidence="1 7">Multi-pass membrane protein</topology>
    </subcellularLocation>
</comment>